<dbReference type="AlphaFoldDB" id="A0A2H0V794"/>
<comment type="caution">
    <text evidence="2">The sequence shown here is derived from an EMBL/GenBank/DDBJ whole genome shotgun (WGS) entry which is preliminary data.</text>
</comment>
<keyword evidence="1" id="KW-0472">Membrane</keyword>
<protein>
    <submittedName>
        <fullName evidence="2">Uncharacterized protein</fullName>
    </submittedName>
</protein>
<gene>
    <name evidence="2" type="ORF">COT97_02190</name>
</gene>
<feature type="transmembrane region" description="Helical" evidence="1">
    <location>
        <begin position="30"/>
        <end position="50"/>
    </location>
</feature>
<keyword evidence="1" id="KW-0812">Transmembrane</keyword>
<organism evidence="2 3">
    <name type="scientific">Candidatus Falkowbacteria bacterium CG10_big_fil_rev_8_21_14_0_10_39_11</name>
    <dbReference type="NCBI Taxonomy" id="1974565"/>
    <lineage>
        <taxon>Bacteria</taxon>
        <taxon>Candidatus Falkowiibacteriota</taxon>
    </lineage>
</organism>
<evidence type="ECO:0000313" key="2">
    <source>
        <dbReference type="EMBL" id="PIR94279.1"/>
    </source>
</evidence>
<evidence type="ECO:0000256" key="1">
    <source>
        <dbReference type="SAM" id="Phobius"/>
    </source>
</evidence>
<dbReference type="Proteomes" id="UP000229901">
    <property type="component" value="Unassembled WGS sequence"/>
</dbReference>
<evidence type="ECO:0000313" key="3">
    <source>
        <dbReference type="Proteomes" id="UP000229901"/>
    </source>
</evidence>
<dbReference type="EMBL" id="PFAP01000011">
    <property type="protein sequence ID" value="PIR94279.1"/>
    <property type="molecule type" value="Genomic_DNA"/>
</dbReference>
<proteinExistence type="predicted"/>
<keyword evidence="1" id="KW-1133">Transmembrane helix</keyword>
<sequence length="75" mass="8229">MLLVVQLVEPVAILVVQTLGVVVGQKSIEVSHLLLAVHSAPVGAIIAWALGVKIMKTKKHENIKVIKEIFFIFIF</sequence>
<name>A0A2H0V794_9BACT</name>
<reference evidence="3" key="1">
    <citation type="submission" date="2017-09" db="EMBL/GenBank/DDBJ databases">
        <title>Depth-based differentiation of microbial function through sediment-hosted aquifers and enrichment of novel symbionts in the deep terrestrial subsurface.</title>
        <authorList>
            <person name="Probst A.J."/>
            <person name="Ladd B."/>
            <person name="Jarett J.K."/>
            <person name="Geller-Mcgrath D.E."/>
            <person name="Sieber C.M.K."/>
            <person name="Emerson J.B."/>
            <person name="Anantharaman K."/>
            <person name="Thomas B.C."/>
            <person name="Malmstrom R."/>
            <person name="Stieglmeier M."/>
            <person name="Klingl A."/>
            <person name="Woyke T."/>
            <person name="Ryan C.M."/>
            <person name="Banfield J.F."/>
        </authorList>
    </citation>
    <scope>NUCLEOTIDE SEQUENCE [LARGE SCALE GENOMIC DNA]</scope>
</reference>
<accession>A0A2H0V794</accession>